<gene>
    <name evidence="1" type="ORF">UY48_C0003G0052</name>
</gene>
<reference evidence="1 2" key="1">
    <citation type="journal article" date="2015" name="Nature">
        <title>rRNA introns, odd ribosomes, and small enigmatic genomes across a large radiation of phyla.</title>
        <authorList>
            <person name="Brown C.T."/>
            <person name="Hug L.A."/>
            <person name="Thomas B.C."/>
            <person name="Sharon I."/>
            <person name="Castelle C.J."/>
            <person name="Singh A."/>
            <person name="Wilkins M.J."/>
            <person name="Williams K.H."/>
            <person name="Banfield J.F."/>
        </authorList>
    </citation>
    <scope>NUCLEOTIDE SEQUENCE [LARGE SCALE GENOMIC DNA]</scope>
</reference>
<protein>
    <submittedName>
        <fullName evidence="1">Uncharacterized protein</fullName>
    </submittedName>
</protein>
<comment type="caution">
    <text evidence="1">The sequence shown here is derived from an EMBL/GenBank/DDBJ whole genome shotgun (WGS) entry which is preliminary data.</text>
</comment>
<accession>A0A0G1W3T6</accession>
<name>A0A0G1W3T6_9BACT</name>
<dbReference type="Proteomes" id="UP000034588">
    <property type="component" value="Unassembled WGS sequence"/>
</dbReference>
<dbReference type="EMBL" id="LCQD01000003">
    <property type="protein sequence ID" value="KKW13230.1"/>
    <property type="molecule type" value="Genomic_DNA"/>
</dbReference>
<dbReference type="AlphaFoldDB" id="A0A0G1W3T6"/>
<proteinExistence type="predicted"/>
<evidence type="ECO:0000313" key="1">
    <source>
        <dbReference type="EMBL" id="KKW13230.1"/>
    </source>
</evidence>
<organism evidence="1 2">
    <name type="scientific">Candidatus Gottesmanbacteria bacterium GW2011_GWB1_49_7</name>
    <dbReference type="NCBI Taxonomy" id="1618448"/>
    <lineage>
        <taxon>Bacteria</taxon>
        <taxon>Candidatus Gottesmaniibacteriota</taxon>
    </lineage>
</organism>
<evidence type="ECO:0000313" key="2">
    <source>
        <dbReference type="Proteomes" id="UP000034588"/>
    </source>
</evidence>
<sequence length="100" mass="11347">MKKSNTNQDCPSILRRVKFAKANDKMFACKLSRGEVRWFPTAKLARTAARQEITRRWKEESIGSSAWAEDSKGNHYEYALKLGPRGGTTITRTKKSGALR</sequence>